<dbReference type="InterPro" id="IPR021145">
    <property type="entry name" value="Portal_protein_SPP1_Gp6-like"/>
</dbReference>
<dbReference type="Pfam" id="PF05133">
    <property type="entry name" value="SPP1_portal"/>
    <property type="match status" value="1"/>
</dbReference>
<gene>
    <name evidence="1" type="ORF">TPELB_21250</name>
</gene>
<keyword evidence="2" id="KW-1185">Reference proteome</keyword>
<organism evidence="1 2">
    <name type="scientific">Terrisporobacter petrolearius</name>
    <dbReference type="NCBI Taxonomy" id="1460447"/>
    <lineage>
        <taxon>Bacteria</taxon>
        <taxon>Bacillati</taxon>
        <taxon>Bacillota</taxon>
        <taxon>Clostridia</taxon>
        <taxon>Peptostreptococcales</taxon>
        <taxon>Peptostreptococcaceae</taxon>
        <taxon>Terrisporobacter</taxon>
    </lineage>
</organism>
<evidence type="ECO:0000313" key="1">
    <source>
        <dbReference type="EMBL" id="XAM41812.1"/>
    </source>
</evidence>
<dbReference type="Proteomes" id="UP001477947">
    <property type="component" value="Chromosome"/>
</dbReference>
<reference evidence="1 2" key="1">
    <citation type="submission" date="2024-04" db="EMBL/GenBank/DDBJ databases">
        <title>Isolation and characterization of novel acetogenic strains of the genera Terrisporobacter and Acetoanaerobium.</title>
        <authorList>
            <person name="Boeer T."/>
            <person name="Schueler M.A."/>
            <person name="Lueschen A."/>
            <person name="Eysell L."/>
            <person name="Droege J."/>
            <person name="Heinemann M."/>
            <person name="Engelhardt L."/>
            <person name="Basen M."/>
            <person name="Daniel R."/>
        </authorList>
    </citation>
    <scope>NUCLEOTIDE SEQUENCE [LARGE SCALE GENOMIC DNA]</scope>
    <source>
        <strain evidence="1 2">ELB</strain>
    </source>
</reference>
<proteinExistence type="predicted"/>
<sequence>MYKHRKIPYFQTDSQELKIDDIMEIIMQHKKYANKYLRNERYYDGKHDILKREFEDKSKANNKVIVDLPAYTVDVRSGYFSGEPVTFTSCNEKQNKMINEIINYNDFQYLNNELDVMSSIYGHAFLILYMNEESKISMGVDDPYNTVVIHDSTIEHNVVGALRYFEYNDVVSNKDCIKITLYRKESIIEFDGPIESPEVTNKSINPFLDIPVIEFVENSNRCGSFEKHISTVDAIEAIISSNVNEIEYFDNAYLHLKGVADDISQVEYSDFDSMKRNKILLTLADGDAKFLTKDINDTYIQNTLNRLFNNYFILTKTPNLSDEQFAGNVSGTSLKFKLFNLDKDMSRKEAGWKKSLQRMLELITNIHNLKSMNFDYRDVKLTFTRALPTNETEQVDMLTKLDGLVSHKTLLSQIDFIENPDEELKLIDNERIEYINSMNIYNNDNNNGVD</sequence>
<accession>A0ABZ3FGH8</accession>
<evidence type="ECO:0000313" key="2">
    <source>
        <dbReference type="Proteomes" id="UP001477947"/>
    </source>
</evidence>
<name>A0ABZ3FGH8_9FIRM</name>
<dbReference type="InterPro" id="IPR006428">
    <property type="entry name" value="Portal_SPP1-type"/>
</dbReference>
<protein>
    <recommendedName>
        <fullName evidence="3">Phage portal protein, SPP1 family</fullName>
    </recommendedName>
</protein>
<evidence type="ECO:0008006" key="3">
    <source>
        <dbReference type="Google" id="ProtNLM"/>
    </source>
</evidence>
<dbReference type="NCBIfam" id="TIGR01538">
    <property type="entry name" value="portal_SPP1"/>
    <property type="match status" value="1"/>
</dbReference>
<dbReference type="EMBL" id="CP154622">
    <property type="protein sequence ID" value="XAM41812.1"/>
    <property type="molecule type" value="Genomic_DNA"/>
</dbReference>
<dbReference type="RefSeq" id="WP_343336993.1">
    <property type="nucleotide sequence ID" value="NZ_CP154622.1"/>
</dbReference>